<keyword evidence="7" id="KW-0812">Transmembrane</keyword>
<feature type="repeat" description="PPR" evidence="13">
    <location>
        <begin position="390"/>
        <end position="424"/>
    </location>
</feature>
<dbReference type="InterPro" id="IPR044079">
    <property type="entry name" value="Ubl_TBCE"/>
</dbReference>
<evidence type="ECO:0000256" key="7">
    <source>
        <dbReference type="ARBA" id="ARBA00022692"/>
    </source>
</evidence>
<dbReference type="SMART" id="SM00220">
    <property type="entry name" value="S_TKc"/>
    <property type="match status" value="1"/>
</dbReference>
<evidence type="ECO:0000259" key="16">
    <source>
        <dbReference type="PROSITE" id="PS50245"/>
    </source>
</evidence>
<comment type="subcellular location">
    <subcellularLocation>
        <location evidence="2">Cytoplasm</location>
    </subcellularLocation>
    <subcellularLocation>
        <location evidence="1">Membrane</location>
    </subcellularLocation>
</comment>
<dbReference type="SUPFAM" id="SSF74924">
    <property type="entry name" value="Cap-Gly domain"/>
    <property type="match status" value="1"/>
</dbReference>
<dbReference type="PANTHER" id="PTHR47926">
    <property type="entry name" value="PENTATRICOPEPTIDE REPEAT-CONTAINING PROTEIN"/>
    <property type="match status" value="1"/>
</dbReference>
<feature type="region of interest" description="Disordered" evidence="14">
    <location>
        <begin position="24"/>
        <end position="81"/>
    </location>
</feature>
<dbReference type="SMART" id="SM01052">
    <property type="entry name" value="CAP_GLY"/>
    <property type="match status" value="1"/>
</dbReference>
<evidence type="ECO:0000256" key="4">
    <source>
        <dbReference type="ARBA" id="ARBA00006643"/>
    </source>
</evidence>
<dbReference type="InterPro" id="IPR016024">
    <property type="entry name" value="ARM-type_fold"/>
</dbReference>
<feature type="repeat" description="PPR" evidence="13">
    <location>
        <begin position="1550"/>
        <end position="1580"/>
    </location>
</feature>
<dbReference type="InterPro" id="IPR046848">
    <property type="entry name" value="E_motif"/>
</dbReference>
<dbReference type="Pfam" id="PF01535">
    <property type="entry name" value="PPR"/>
    <property type="match status" value="7"/>
</dbReference>
<name>A0ABQ7Z625_BRANA</name>
<dbReference type="EMBL" id="JAGKQM010000016">
    <property type="protein sequence ID" value="KAH0875660.1"/>
    <property type="molecule type" value="Genomic_DNA"/>
</dbReference>
<feature type="compositionally biased region" description="Low complexity" evidence="14">
    <location>
        <begin position="2598"/>
        <end position="2624"/>
    </location>
</feature>
<dbReference type="SMART" id="SM00365">
    <property type="entry name" value="LRR_SD22"/>
    <property type="match status" value="2"/>
</dbReference>
<dbReference type="InterPro" id="IPR011009">
    <property type="entry name" value="Kinase-like_dom_sf"/>
</dbReference>
<feature type="non-terminal residue" evidence="17">
    <location>
        <position position="1"/>
    </location>
</feature>
<dbReference type="Pfam" id="PF00069">
    <property type="entry name" value="Pkinase"/>
    <property type="match status" value="1"/>
</dbReference>
<dbReference type="Pfam" id="PF13041">
    <property type="entry name" value="PPR_2"/>
    <property type="match status" value="2"/>
</dbReference>
<dbReference type="InterPro" id="IPR032675">
    <property type="entry name" value="LRR_dom_sf"/>
</dbReference>
<dbReference type="Pfam" id="PF14580">
    <property type="entry name" value="LRR_9"/>
    <property type="match status" value="1"/>
</dbReference>
<comment type="similarity">
    <text evidence="3">Belongs to the TBCE family.</text>
</comment>
<dbReference type="Gene3D" id="1.25.10.10">
    <property type="entry name" value="Leucine-rich Repeat Variant"/>
    <property type="match status" value="1"/>
</dbReference>
<dbReference type="PROSITE" id="PS50011">
    <property type="entry name" value="PROTEIN_KINASE_DOM"/>
    <property type="match status" value="1"/>
</dbReference>
<evidence type="ECO:0000313" key="18">
    <source>
        <dbReference type="Proteomes" id="UP000824890"/>
    </source>
</evidence>
<dbReference type="InterPro" id="IPR046960">
    <property type="entry name" value="PPR_At4g14850-like_plant"/>
</dbReference>
<feature type="repeat" description="HEAT" evidence="12">
    <location>
        <begin position="2262"/>
        <end position="2299"/>
    </location>
</feature>
<feature type="compositionally biased region" description="Polar residues" evidence="14">
    <location>
        <begin position="2464"/>
        <end position="2482"/>
    </location>
</feature>
<comment type="similarity">
    <text evidence="4">Belongs to the PPR family. PCMP-H subfamily.</text>
</comment>
<dbReference type="InterPro" id="IPR011989">
    <property type="entry name" value="ARM-like"/>
</dbReference>
<evidence type="ECO:0000256" key="9">
    <source>
        <dbReference type="ARBA" id="ARBA00022989"/>
    </source>
</evidence>
<dbReference type="InterPro" id="IPR011990">
    <property type="entry name" value="TPR-like_helical_dom_sf"/>
</dbReference>
<keyword evidence="8" id="KW-0677">Repeat</keyword>
<feature type="repeat" description="PPR" evidence="13">
    <location>
        <begin position="1487"/>
        <end position="1521"/>
    </location>
</feature>
<reference evidence="17 18" key="1">
    <citation type="submission" date="2021-05" db="EMBL/GenBank/DDBJ databases">
        <title>Genome Assembly of Synthetic Allotetraploid Brassica napus Reveals Homoeologous Exchanges between Subgenomes.</title>
        <authorList>
            <person name="Davis J.T."/>
        </authorList>
    </citation>
    <scope>NUCLEOTIDE SEQUENCE [LARGE SCALE GENOMIC DNA]</scope>
    <source>
        <strain evidence="18">cv. Da-Ae</strain>
        <tissue evidence="17">Seedling</tissue>
    </source>
</reference>
<dbReference type="SUPFAM" id="SSF48452">
    <property type="entry name" value="TPR-like"/>
    <property type="match status" value="1"/>
</dbReference>
<keyword evidence="5" id="KW-0963">Cytoplasm</keyword>
<dbReference type="InterPro" id="IPR032867">
    <property type="entry name" value="DYW_dom"/>
</dbReference>
<feature type="region of interest" description="Disordered" evidence="14">
    <location>
        <begin position="2419"/>
        <end position="2540"/>
    </location>
</feature>
<feature type="compositionally biased region" description="Polar residues" evidence="14">
    <location>
        <begin position="2435"/>
        <end position="2446"/>
    </location>
</feature>
<evidence type="ECO:0000259" key="15">
    <source>
        <dbReference type="PROSITE" id="PS50011"/>
    </source>
</evidence>
<dbReference type="Gene3D" id="3.10.20.90">
    <property type="entry name" value="Phosphatidylinositol 3-kinase Catalytic Subunit, Chain A, domain 1"/>
    <property type="match status" value="1"/>
</dbReference>
<evidence type="ECO:0000256" key="11">
    <source>
        <dbReference type="ARBA" id="ARBA00023186"/>
    </source>
</evidence>
<dbReference type="SUPFAM" id="SSF52058">
    <property type="entry name" value="L domain-like"/>
    <property type="match status" value="1"/>
</dbReference>
<dbReference type="Gene3D" id="1.10.510.10">
    <property type="entry name" value="Transferase(Phosphotransferase) domain 1"/>
    <property type="match status" value="1"/>
</dbReference>
<dbReference type="PROSITE" id="PS51450">
    <property type="entry name" value="LRR"/>
    <property type="match status" value="4"/>
</dbReference>
<feature type="compositionally biased region" description="Polar residues" evidence="14">
    <location>
        <begin position="2665"/>
        <end position="2678"/>
    </location>
</feature>
<dbReference type="Pfam" id="PF20431">
    <property type="entry name" value="E_motif"/>
    <property type="match status" value="1"/>
</dbReference>
<dbReference type="Proteomes" id="UP000824890">
    <property type="component" value="Unassembled WGS sequence"/>
</dbReference>
<feature type="domain" description="Protein kinase" evidence="15">
    <location>
        <begin position="1836"/>
        <end position="2140"/>
    </location>
</feature>
<evidence type="ECO:0000256" key="13">
    <source>
        <dbReference type="PROSITE-ProRule" id="PRU00708"/>
    </source>
</evidence>
<dbReference type="SUPFAM" id="SSF48371">
    <property type="entry name" value="ARM repeat"/>
    <property type="match status" value="1"/>
</dbReference>
<dbReference type="InterPro" id="IPR021133">
    <property type="entry name" value="HEAT_type_2"/>
</dbReference>
<dbReference type="PROSITE" id="PS00845">
    <property type="entry name" value="CAP_GLY_1"/>
    <property type="match status" value="1"/>
</dbReference>
<dbReference type="CDD" id="cd17044">
    <property type="entry name" value="Ubl_TBCE"/>
    <property type="match status" value="1"/>
</dbReference>
<keyword evidence="11" id="KW-0143">Chaperone</keyword>
<protein>
    <submittedName>
        <fullName evidence="17">Uncharacterized protein</fullName>
    </submittedName>
</protein>
<keyword evidence="9" id="KW-1133">Transmembrane helix</keyword>
<dbReference type="NCBIfam" id="TIGR00756">
    <property type="entry name" value="PPR"/>
    <property type="match status" value="6"/>
</dbReference>
<dbReference type="PROSITE" id="PS50245">
    <property type="entry name" value="CAP_GLY_2"/>
    <property type="match status" value="1"/>
</dbReference>
<evidence type="ECO:0000256" key="2">
    <source>
        <dbReference type="ARBA" id="ARBA00004496"/>
    </source>
</evidence>
<dbReference type="Gene3D" id="1.25.40.10">
    <property type="entry name" value="Tetratricopeptide repeat domain"/>
    <property type="match status" value="9"/>
</dbReference>
<evidence type="ECO:0000256" key="6">
    <source>
        <dbReference type="ARBA" id="ARBA00022614"/>
    </source>
</evidence>
<evidence type="ECO:0000256" key="10">
    <source>
        <dbReference type="ARBA" id="ARBA00023136"/>
    </source>
</evidence>
<dbReference type="InterPro" id="IPR036859">
    <property type="entry name" value="CAP-Gly_dom_sf"/>
</dbReference>
<dbReference type="InterPro" id="IPR003591">
    <property type="entry name" value="Leu-rich_rpt_typical-subtyp"/>
</dbReference>
<dbReference type="Pfam" id="PF01302">
    <property type="entry name" value="CAP_GLY"/>
    <property type="match status" value="1"/>
</dbReference>
<dbReference type="InterPro" id="IPR029071">
    <property type="entry name" value="Ubiquitin-like_domsf"/>
</dbReference>
<gene>
    <name evidence="17" type="ORF">HID58_073022</name>
</gene>
<dbReference type="PROSITE" id="PS51375">
    <property type="entry name" value="PPR"/>
    <property type="match status" value="8"/>
</dbReference>
<dbReference type="InterPro" id="IPR000938">
    <property type="entry name" value="CAP-Gly_domain"/>
</dbReference>
<dbReference type="InterPro" id="IPR001611">
    <property type="entry name" value="Leu-rich_rpt"/>
</dbReference>
<feature type="repeat" description="PPR" evidence="13">
    <location>
        <begin position="287"/>
        <end position="322"/>
    </location>
</feature>
<feature type="compositionally biased region" description="Low complexity" evidence="14">
    <location>
        <begin position="2483"/>
        <end position="2494"/>
    </location>
</feature>
<evidence type="ECO:0000256" key="3">
    <source>
        <dbReference type="ARBA" id="ARBA00006286"/>
    </source>
</evidence>
<dbReference type="Gene3D" id="2.30.30.190">
    <property type="entry name" value="CAP Gly-rich-like domain"/>
    <property type="match status" value="1"/>
</dbReference>
<evidence type="ECO:0000313" key="17">
    <source>
        <dbReference type="EMBL" id="KAH0875660.1"/>
    </source>
</evidence>
<feature type="repeat" description="PPR" evidence="13">
    <location>
        <begin position="627"/>
        <end position="657"/>
    </location>
</feature>
<evidence type="ECO:0000256" key="14">
    <source>
        <dbReference type="SAM" id="MobiDB-lite"/>
    </source>
</evidence>
<keyword evidence="18" id="KW-1185">Reference proteome</keyword>
<dbReference type="Gene3D" id="3.80.10.10">
    <property type="entry name" value="Ribonuclease Inhibitor"/>
    <property type="match status" value="2"/>
</dbReference>
<dbReference type="InterPro" id="IPR000719">
    <property type="entry name" value="Prot_kinase_dom"/>
</dbReference>
<proteinExistence type="inferred from homology"/>
<dbReference type="SMART" id="SM00369">
    <property type="entry name" value="LRR_TYP"/>
    <property type="match status" value="6"/>
</dbReference>
<feature type="repeat" description="PPR" evidence="13">
    <location>
        <begin position="592"/>
        <end position="626"/>
    </location>
</feature>
<organism evidence="17 18">
    <name type="scientific">Brassica napus</name>
    <name type="common">Rape</name>
    <dbReference type="NCBI Taxonomy" id="3708"/>
    <lineage>
        <taxon>Eukaryota</taxon>
        <taxon>Viridiplantae</taxon>
        <taxon>Streptophyta</taxon>
        <taxon>Embryophyta</taxon>
        <taxon>Tracheophyta</taxon>
        <taxon>Spermatophyta</taxon>
        <taxon>Magnoliopsida</taxon>
        <taxon>eudicotyledons</taxon>
        <taxon>Gunneridae</taxon>
        <taxon>Pentapetalae</taxon>
        <taxon>rosids</taxon>
        <taxon>malvids</taxon>
        <taxon>Brassicales</taxon>
        <taxon>Brassicaceae</taxon>
        <taxon>Brassiceae</taxon>
        <taxon>Brassica</taxon>
    </lineage>
</organism>
<keyword evidence="10" id="KW-0472">Membrane</keyword>
<evidence type="ECO:0000256" key="8">
    <source>
        <dbReference type="ARBA" id="ARBA00022737"/>
    </source>
</evidence>
<feature type="domain" description="CAP-Gly" evidence="16">
    <location>
        <begin position="704"/>
        <end position="748"/>
    </location>
</feature>
<feature type="repeat" description="PPR" evidence="13">
    <location>
        <begin position="184"/>
        <end position="220"/>
    </location>
</feature>
<feature type="compositionally biased region" description="Polar residues" evidence="14">
    <location>
        <begin position="2530"/>
        <end position="2540"/>
    </location>
</feature>
<accession>A0ABQ7Z625</accession>
<evidence type="ECO:0000256" key="5">
    <source>
        <dbReference type="ARBA" id="ARBA00022490"/>
    </source>
</evidence>
<dbReference type="SUPFAM" id="SSF56112">
    <property type="entry name" value="Protein kinase-like (PK-like)"/>
    <property type="match status" value="1"/>
</dbReference>
<sequence length="2678" mass="296563">LKQAASITMEVVSSLGFRDFPSLTLTSSLNHRPHPSFKDRPPTKSPARPIRTRRPSSTPPSKKPKPFRERDAFPSSLPLHSKNPHIIHRAIQNLARKNKLDDALTILDYLEQRGIPVNATTFSALLAACVRRKSLIHGKQVHVHIRINGLEKSEFLGTKLVHLYTACGSIEDAQKVFDESSSSNVYSWNALLRGTVISGKRRYKDVVSTFAEMREQGVDLNVYSLSNVFKSFAGASALRQGLKTHALAVKNGLFSSDFLKTSVVDMYFKCGKVGLARRVFDEIEERDIVAWGAMIAGLAHNKRQWEALGLFRMMISREGIYPNSVIITTILPVLGDVKGLKLGKEVHAHVLKSKNYVEQPFVHSGLIDFYCKCGDMVSGRRVFYGSKQRNAISWTALMSGYAANGRFDQALRSIVWMQQEGFKPDVVTIATVLPVCAELRAVKQGKEIHCYALKKLYLPNVSLVTSLMVMYSKCGVPEYPARLFDRLEQRNVKAWTAMIDCYVVTGDLRAGIEVFRSMLLSKHRPDSVTMGRVLTVCSELKALKLGKEIHGHILKKEFESIPFVSARIIKMYGQCGDLKSANFSFDSVVVKGSLTWTAIIEAYECNGRLRDAVNCFEQMRSEGFTPNAFTFTAVLSICSRAGFADEACRFFHLMHQTYKLQPSEDQYSMVIELLNRSSTESFEIGRRVHSLNDPRRVGTVKYVGGVEGYSGAWIGVDWDNDGDGKHDGTFNGVFYFNGRSQTSASFVRSEKLSRGINLLQALELRYQTTSSKDEEDEMYVLSAKNNRVSIQLLGGDKIQDKLSRLDELTSASLPFLGVSSLGVSSELGSVLPNLKLLDLTGNLISDWEEICALCEKLPALTTLNLSYNSLSSEVNSLPQLKNIRVLVLNNTGLSWTQVEKLRPSLPALEELHLMGNMISSITSASSSEDQAFNSLRLLNLEDNCISEWSEVLKLSQLPCLEHLYLNKNKLSRIFNDNESPKKISDPFPSLRCLLLGANNIGDLASIDALNVFPKLVDIRLSDNPITDLARDGVPRYVLVARLTKVQVLNGSEVRAREKKESEIRYVRMVMSKFNNKPEEIELLHPRFNELKKLHGLDDEVASAENTRPKNIASGLISITLKCVGPSMGEKPPLTDKLPSSITVKKLKSLCENLFKLGSIKLRLFLHEEGSPFPTPIDDETSRLLDAGIYDGCTLLRFISASPSPLNHELVERLRTLVRSNDLQRAFSLFYSAPLELQSHQAYGALFQACAEQRNLRHGVTLHHHMLSHPCSVLTSCRYEAGKQVHGLALKLGLHCSVYVANALISMYGRCGRDGAAGYEAWTVFEAMEFKNLVAWNSMIAAFQCCNLGKESVGVFMQMRSEGVGFDRATLLNLHCLSVKSGFVTQAEVATALVKVYSEVLGEFSDCYKLFMEMSHCRDIVAWTGIITAFAVYDPEMAIHLFGQLRQEKLSPDWYTFSSVLKACAGLVTARQALTIHAQVIKGGFGADTVLNNSLIHAYAKCGSLDLCKRVFDDMDSRDVVSWNSMLKAYSLHGQVDSILPVFQQMDIKPDSATFIALLSACSHAGRVEEGMKIFRSMFEEPETLPQLNHYACVIDMLGRAERFTDAEEVIKQMPMVPDAVVWSALLGSCRKHGNTHLGKLAADKLKELEPTNSLSYIQMSNIYSAEGSFNEAGKSRKEMETWRVKKEPGLSWTEIGNKVHEFASGGRRRADREAIYKELERLIGRLKEMGYVPEMRSALQDIEEEEQKEEHLLHHSEKLALAFAVMEGRRRSHDGGVATVTSLVGSPFFNIVGIRQKMSLNMKTFTQALARTAAVIEKTVQTTVQEVTGPKALQDYELLDQIGSAGPGLAWKLYAAKARDATRSQQYPTVCVWMLDKRALSESRVRAGLSKAAEDAFLDLIRADAGKLVRLRHPGVVHVVQALDENKNAMALVTEPLFASVANALRNVENVANVPKDLKSMEMSLLEVKHGLLQISETLNFLHNNAQLIHRAISPENVLITSAGSWKLAGFGFAISAAHAGNLDNMQSFHYSEYDVEDSMLPVQPSLNYTAPELVRSKSPSAGVSSDIFSFGCLAYHLVARKPLLDCNNNVKMYLNTLNYITNESFSSIPSDLVSDLQRMLSMNEAYRPTALDFTGSSFFRTDARLRALRFLDHMLERDNMQKSEFLKALSDMWKDFDSRVLRYKVLPPLCAELRNLVLQPIILPMVLTIAQSQDRNDFELITLPALVPVLSTASGDTLLLLVKHAELITNKTDSEHLVSHVLPLLLRAYNDNDVRIQEEVLKKSTSVAKQLDGQVVKEAILPRVHGLALKTTVAAVRVNALLCLAELVQTLDKPAVIEILQTVQCCTAVDRSAPTLMCTLAIANAILKQYGVEFTAEHVLTLMMPLLTAQQLNVQQFAKYMLFVKDILRKIEEKRGVTVSDSGVPEVKPHSAANGVQFQSSNQTPEKVASAAKSSPAWDEDWGSSSKDSAVANHASSHQVTNNQFNKSSNQSQPLPNKATAPTTCPPVDIEWPPRQLSSLTAPPIADETQLNTGTSSTPGFDELDPFANWPPRTNNSASVASTGLNNGTVSGFSNNLTAGSPFQTASNDNWAFSNASLSSLQPPQQSQDQGVSSFSSGSNNNQKPADISSIFSPNRTGQPAMKLTPPPWTAMGRGRGRGRGGTSKPNGSQTSLVDLL</sequence>
<keyword evidence="6" id="KW-0433">Leucine-rich repeat</keyword>
<dbReference type="SUPFAM" id="SSF54236">
    <property type="entry name" value="Ubiquitin-like"/>
    <property type="match status" value="1"/>
</dbReference>
<dbReference type="PANTHER" id="PTHR47926:SF382">
    <property type="entry name" value="PENTACOTRIPEPTIDE-REPEAT REGION OF PRORP DOMAIN-CONTAINING PROTEIN"/>
    <property type="match status" value="1"/>
</dbReference>
<dbReference type="CDD" id="cd14011">
    <property type="entry name" value="PK_SCY1_like"/>
    <property type="match status" value="1"/>
</dbReference>
<feature type="repeat" description="PPR" evidence="13">
    <location>
        <begin position="491"/>
        <end position="525"/>
    </location>
</feature>
<dbReference type="InterPro" id="IPR002885">
    <property type="entry name" value="PPR_rpt"/>
</dbReference>
<comment type="caution">
    <text evidence="17">The sequence shown here is derived from an EMBL/GenBank/DDBJ whole genome shotgun (WGS) entry which is preliminary data.</text>
</comment>
<dbReference type="PROSITE" id="PS50077">
    <property type="entry name" value="HEAT_REPEAT"/>
    <property type="match status" value="1"/>
</dbReference>
<evidence type="ECO:0000256" key="1">
    <source>
        <dbReference type="ARBA" id="ARBA00004370"/>
    </source>
</evidence>
<feature type="compositionally biased region" description="Low complexity" evidence="14">
    <location>
        <begin position="45"/>
        <end position="60"/>
    </location>
</feature>
<dbReference type="Pfam" id="PF13812">
    <property type="entry name" value="PPR_3"/>
    <property type="match status" value="1"/>
</dbReference>
<evidence type="ECO:0000256" key="12">
    <source>
        <dbReference type="PROSITE-ProRule" id="PRU00103"/>
    </source>
</evidence>
<dbReference type="Pfam" id="PF14432">
    <property type="entry name" value="DYW_deaminase"/>
    <property type="match status" value="1"/>
</dbReference>
<feature type="region of interest" description="Disordered" evidence="14">
    <location>
        <begin position="2596"/>
        <end position="2678"/>
    </location>
</feature>